<dbReference type="AlphaFoldDB" id="A0A6L2PMU3"/>
<feature type="transmembrane region" description="Helical" evidence="16">
    <location>
        <begin position="155"/>
        <end position="175"/>
    </location>
</feature>
<keyword evidence="11" id="KW-1015">Disulfide bond</keyword>
<dbReference type="Pfam" id="PF01490">
    <property type="entry name" value="Aa_trans"/>
    <property type="match status" value="1"/>
</dbReference>
<dbReference type="Proteomes" id="UP000502823">
    <property type="component" value="Unassembled WGS sequence"/>
</dbReference>
<evidence type="ECO:0000313" key="18">
    <source>
        <dbReference type="EMBL" id="GFG31868.1"/>
    </source>
</evidence>
<evidence type="ECO:0000256" key="6">
    <source>
        <dbReference type="ARBA" id="ARBA00022753"/>
    </source>
</evidence>
<comment type="similarity">
    <text evidence="14">Belongs to the amino acid/polyamine transporter 2 family. SLC38A9 subfamily.</text>
</comment>
<evidence type="ECO:0000256" key="8">
    <source>
        <dbReference type="ARBA" id="ARBA00022989"/>
    </source>
</evidence>
<dbReference type="GO" id="GO:0031902">
    <property type="term" value="C:late endosome membrane"/>
    <property type="evidence" value="ECO:0007669"/>
    <property type="project" value="UniProtKB-SubCell"/>
</dbReference>
<evidence type="ECO:0000256" key="5">
    <source>
        <dbReference type="ARBA" id="ARBA00022723"/>
    </source>
</evidence>
<evidence type="ECO:0000256" key="3">
    <source>
        <dbReference type="ARBA" id="ARBA00022448"/>
    </source>
</evidence>
<dbReference type="PANTHER" id="PTHR22950:SF244">
    <property type="entry name" value="NEUTRAL AMINO ACID TRANSPORTER 9"/>
    <property type="match status" value="1"/>
</dbReference>
<evidence type="ECO:0000256" key="2">
    <source>
        <dbReference type="ARBA" id="ARBA00004155"/>
    </source>
</evidence>
<keyword evidence="9" id="KW-0915">Sodium</keyword>
<comment type="caution">
    <text evidence="18">The sequence shown here is derived from an EMBL/GenBank/DDBJ whole genome shotgun (WGS) entry which is preliminary data.</text>
</comment>
<dbReference type="InterPro" id="IPR013057">
    <property type="entry name" value="AA_transpt_TM"/>
</dbReference>
<evidence type="ECO:0000256" key="16">
    <source>
        <dbReference type="SAM" id="Phobius"/>
    </source>
</evidence>
<feature type="transmembrane region" description="Helical" evidence="16">
    <location>
        <begin position="233"/>
        <end position="253"/>
    </location>
</feature>
<comment type="subcellular location">
    <subcellularLocation>
        <location evidence="1">Late endosome membrane</location>
        <topology evidence="1">Multi-pass membrane protein</topology>
    </subcellularLocation>
    <subcellularLocation>
        <location evidence="2">Lysosome membrane</location>
        <topology evidence="2">Multi-pass membrane protein</topology>
    </subcellularLocation>
</comment>
<keyword evidence="19" id="KW-1185">Reference proteome</keyword>
<evidence type="ECO:0000256" key="4">
    <source>
        <dbReference type="ARBA" id="ARBA00022692"/>
    </source>
</evidence>
<reference evidence="19" key="1">
    <citation type="submission" date="2020-01" db="EMBL/GenBank/DDBJ databases">
        <title>Draft genome sequence of the Termite Coptotermes fromosanus.</title>
        <authorList>
            <person name="Itakura S."/>
            <person name="Yosikawa Y."/>
            <person name="Umezawa K."/>
        </authorList>
    </citation>
    <scope>NUCLEOTIDE SEQUENCE [LARGE SCALE GENOMIC DNA]</scope>
</reference>
<evidence type="ECO:0000256" key="7">
    <source>
        <dbReference type="ARBA" id="ARBA00022970"/>
    </source>
</evidence>
<dbReference type="PANTHER" id="PTHR22950">
    <property type="entry name" value="AMINO ACID TRANSPORTER"/>
    <property type="match status" value="1"/>
</dbReference>
<organism evidence="18 19">
    <name type="scientific">Coptotermes formosanus</name>
    <name type="common">Formosan subterranean termite</name>
    <dbReference type="NCBI Taxonomy" id="36987"/>
    <lineage>
        <taxon>Eukaryota</taxon>
        <taxon>Metazoa</taxon>
        <taxon>Ecdysozoa</taxon>
        <taxon>Arthropoda</taxon>
        <taxon>Hexapoda</taxon>
        <taxon>Insecta</taxon>
        <taxon>Pterygota</taxon>
        <taxon>Neoptera</taxon>
        <taxon>Polyneoptera</taxon>
        <taxon>Dictyoptera</taxon>
        <taxon>Blattodea</taxon>
        <taxon>Blattoidea</taxon>
        <taxon>Termitoidae</taxon>
        <taxon>Rhinotermitidae</taxon>
        <taxon>Coptotermes</taxon>
    </lineage>
</organism>
<keyword evidence="4 16" id="KW-0812">Transmembrane</keyword>
<feature type="region of interest" description="Disordered" evidence="15">
    <location>
        <begin position="1"/>
        <end position="32"/>
    </location>
</feature>
<feature type="compositionally biased region" description="Polar residues" evidence="15">
    <location>
        <begin position="16"/>
        <end position="30"/>
    </location>
</feature>
<keyword evidence="3" id="KW-0813">Transport</keyword>
<keyword evidence="10 16" id="KW-0472">Membrane</keyword>
<accession>A0A6L2PMU3</accession>
<keyword evidence="13" id="KW-0458">Lysosome</keyword>
<feature type="compositionally biased region" description="Basic and acidic residues" evidence="15">
    <location>
        <begin position="1"/>
        <end position="14"/>
    </location>
</feature>
<proteinExistence type="inferred from homology"/>
<evidence type="ECO:0000256" key="1">
    <source>
        <dbReference type="ARBA" id="ARBA00004107"/>
    </source>
</evidence>
<keyword evidence="7" id="KW-0029">Amino-acid transport</keyword>
<dbReference type="OrthoDB" id="294730at2759"/>
<sequence>MYDKTGWKPHHYSDYDSGSESQPLLSSDASHASRRSFGGTTFMFPDSETSDFESNTVKKATTTVPTPRPKPPELFNASRRPFVYRADSVVRKSGCSWDEQMSAMTYNRFQYYSKLRTYALDDWALAIPDHVLPFTYFVPYNSGVQPKGDGKQSSLVTIFSVWNTIMGSSLLTMPWGIQNAGLLMGIVTIVMMGGLCLYTTHKILQVQIKHGKANADGEVAELATMLLGQWAGYIAKLFSLLVLLGAVIVYWILMTNFLYHSVDYVYETVTHTAPSQDNNSLPAPSGELQMQL</sequence>
<keyword evidence="12" id="KW-0325">Glycoprotein</keyword>
<evidence type="ECO:0000313" key="19">
    <source>
        <dbReference type="Proteomes" id="UP000502823"/>
    </source>
</evidence>
<evidence type="ECO:0000256" key="13">
    <source>
        <dbReference type="ARBA" id="ARBA00023228"/>
    </source>
</evidence>
<evidence type="ECO:0000256" key="9">
    <source>
        <dbReference type="ARBA" id="ARBA00023053"/>
    </source>
</evidence>
<evidence type="ECO:0000256" key="14">
    <source>
        <dbReference type="ARBA" id="ARBA00038442"/>
    </source>
</evidence>
<dbReference type="EMBL" id="BLKM01000334">
    <property type="protein sequence ID" value="GFG31868.1"/>
    <property type="molecule type" value="Genomic_DNA"/>
</dbReference>
<gene>
    <name evidence="18" type="ORF">Cfor_02674</name>
</gene>
<dbReference type="GO" id="GO:0005765">
    <property type="term" value="C:lysosomal membrane"/>
    <property type="evidence" value="ECO:0007669"/>
    <property type="project" value="UniProtKB-SubCell"/>
</dbReference>
<keyword evidence="8 16" id="KW-1133">Transmembrane helix</keyword>
<feature type="transmembrane region" description="Helical" evidence="16">
    <location>
        <begin position="181"/>
        <end position="200"/>
    </location>
</feature>
<dbReference type="InParanoid" id="A0A6L2PMU3"/>
<evidence type="ECO:0000256" key="10">
    <source>
        <dbReference type="ARBA" id="ARBA00023136"/>
    </source>
</evidence>
<evidence type="ECO:0000256" key="11">
    <source>
        <dbReference type="ARBA" id="ARBA00023157"/>
    </source>
</evidence>
<keyword evidence="5" id="KW-0479">Metal-binding</keyword>
<dbReference type="GO" id="GO:0015179">
    <property type="term" value="F:L-amino acid transmembrane transporter activity"/>
    <property type="evidence" value="ECO:0007669"/>
    <property type="project" value="TreeGrafter"/>
</dbReference>
<keyword evidence="6" id="KW-0967">Endosome</keyword>
<dbReference type="GO" id="GO:0046872">
    <property type="term" value="F:metal ion binding"/>
    <property type="evidence" value="ECO:0007669"/>
    <property type="project" value="UniProtKB-KW"/>
</dbReference>
<name>A0A6L2PMU3_COPFO</name>
<evidence type="ECO:0000256" key="15">
    <source>
        <dbReference type="SAM" id="MobiDB-lite"/>
    </source>
</evidence>
<evidence type="ECO:0000256" key="12">
    <source>
        <dbReference type="ARBA" id="ARBA00023180"/>
    </source>
</evidence>
<evidence type="ECO:0000259" key="17">
    <source>
        <dbReference type="Pfam" id="PF01490"/>
    </source>
</evidence>
<feature type="domain" description="Amino acid transporter transmembrane" evidence="17">
    <location>
        <begin position="152"/>
        <end position="268"/>
    </location>
</feature>
<protein>
    <recommendedName>
        <fullName evidence="17">Amino acid transporter transmembrane domain-containing protein</fullName>
    </recommendedName>
</protein>